<sequence>MMKAEEEGGFGWQVWHRNGTACPHGSFPIRRVEAEAELSEGKYGDDFSLAQIWVTSGSYENQDLNTLETGWQVYPNKYGDHQPRLFTYWTVSFLLFFFAF</sequence>
<dbReference type="InterPro" id="IPR004314">
    <property type="entry name" value="Neprosin"/>
</dbReference>
<dbReference type="PANTHER" id="PTHR31589">
    <property type="entry name" value="PROTEIN, PUTATIVE (DUF239)-RELATED-RELATED"/>
    <property type="match status" value="1"/>
</dbReference>
<comment type="caution">
    <text evidence="2">The sequence shown here is derived from an EMBL/GenBank/DDBJ whole genome shotgun (WGS) entry which is preliminary data.</text>
</comment>
<accession>A0ABQ7ZA67</accession>
<organism evidence="2 3">
    <name type="scientific">Brassica napus</name>
    <name type="common">Rape</name>
    <dbReference type="NCBI Taxonomy" id="3708"/>
    <lineage>
        <taxon>Eukaryota</taxon>
        <taxon>Viridiplantae</taxon>
        <taxon>Streptophyta</taxon>
        <taxon>Embryophyta</taxon>
        <taxon>Tracheophyta</taxon>
        <taxon>Spermatophyta</taxon>
        <taxon>Magnoliopsida</taxon>
        <taxon>eudicotyledons</taxon>
        <taxon>Gunneridae</taxon>
        <taxon>Pentapetalae</taxon>
        <taxon>rosids</taxon>
        <taxon>malvids</taxon>
        <taxon>Brassicales</taxon>
        <taxon>Brassicaceae</taxon>
        <taxon>Brassiceae</taxon>
        <taxon>Brassica</taxon>
    </lineage>
</organism>
<feature type="domain" description="Neprosin PEP catalytic" evidence="1">
    <location>
        <begin position="4"/>
        <end position="100"/>
    </location>
</feature>
<reference evidence="2 3" key="1">
    <citation type="submission" date="2021-05" db="EMBL/GenBank/DDBJ databases">
        <title>Genome Assembly of Synthetic Allotetraploid Brassica napus Reveals Homoeologous Exchanges between Subgenomes.</title>
        <authorList>
            <person name="Davis J.T."/>
        </authorList>
    </citation>
    <scope>NUCLEOTIDE SEQUENCE [LARGE SCALE GENOMIC DNA]</scope>
    <source>
        <strain evidence="3">cv. Da-Ae</strain>
        <tissue evidence="2">Seedling</tissue>
    </source>
</reference>
<proteinExistence type="predicted"/>
<protein>
    <recommendedName>
        <fullName evidence="1">Neprosin PEP catalytic domain-containing protein</fullName>
    </recommendedName>
</protein>
<keyword evidence="3" id="KW-1185">Reference proteome</keyword>
<evidence type="ECO:0000259" key="1">
    <source>
        <dbReference type="PROSITE" id="PS52045"/>
    </source>
</evidence>
<evidence type="ECO:0000313" key="2">
    <source>
        <dbReference type="EMBL" id="KAH0877114.1"/>
    </source>
</evidence>
<dbReference type="Gene3D" id="3.90.1320.10">
    <property type="entry name" value="Outer-capsid protein sigma 3, large lobe"/>
    <property type="match status" value="1"/>
</dbReference>
<dbReference type="Pfam" id="PF03080">
    <property type="entry name" value="Neprosin"/>
    <property type="match status" value="1"/>
</dbReference>
<gene>
    <name evidence="2" type="ORF">HID58_064508</name>
</gene>
<dbReference type="PROSITE" id="PS52045">
    <property type="entry name" value="NEPROSIN_PEP_CD"/>
    <property type="match status" value="1"/>
</dbReference>
<dbReference type="EMBL" id="JAGKQM010000015">
    <property type="protein sequence ID" value="KAH0877114.1"/>
    <property type="molecule type" value="Genomic_DNA"/>
</dbReference>
<evidence type="ECO:0000313" key="3">
    <source>
        <dbReference type="Proteomes" id="UP000824890"/>
    </source>
</evidence>
<dbReference type="Proteomes" id="UP000824890">
    <property type="component" value="Unassembled WGS sequence"/>
</dbReference>
<dbReference type="InterPro" id="IPR053168">
    <property type="entry name" value="Glutamic_endopeptidase"/>
</dbReference>
<name>A0ABQ7ZA67_BRANA</name>
<dbReference type="PANTHER" id="PTHR31589:SF110">
    <property type="entry name" value="PROTEIN, PUTATIVE (DUF239)-RELATED"/>
    <property type="match status" value="1"/>
</dbReference>